<feature type="region of interest" description="Disordered" evidence="4">
    <location>
        <begin position="862"/>
        <end position="941"/>
    </location>
</feature>
<evidence type="ECO:0000256" key="4">
    <source>
        <dbReference type="SAM" id="MobiDB-lite"/>
    </source>
</evidence>
<comment type="subcellular location">
    <subcellularLocation>
        <location evidence="1">Cytoplasm</location>
    </subcellularLocation>
</comment>
<dbReference type="GeneTree" id="ENSGT00940000157932"/>
<feature type="compositionally biased region" description="Basic and acidic residues" evidence="4">
    <location>
        <begin position="343"/>
        <end position="356"/>
    </location>
</feature>
<dbReference type="Proteomes" id="UP000261660">
    <property type="component" value="Unplaced"/>
</dbReference>
<feature type="region of interest" description="Disordered" evidence="4">
    <location>
        <begin position="328"/>
        <end position="370"/>
    </location>
</feature>
<dbReference type="InterPro" id="IPR050944">
    <property type="entry name" value="FAM83"/>
</dbReference>
<evidence type="ECO:0000313" key="6">
    <source>
        <dbReference type="Ensembl" id="ENSLBEP00000003352.1"/>
    </source>
</evidence>
<protein>
    <submittedName>
        <fullName evidence="6">Family with sequence similarity 83 member G</fullName>
    </submittedName>
</protein>
<feature type="domain" description="Scaffolding anchor of CK1" evidence="5">
    <location>
        <begin position="17"/>
        <end position="285"/>
    </location>
</feature>
<evidence type="ECO:0000259" key="5">
    <source>
        <dbReference type="Pfam" id="PF07894"/>
    </source>
</evidence>
<feature type="compositionally biased region" description="Low complexity" evidence="4">
    <location>
        <begin position="905"/>
        <end position="916"/>
    </location>
</feature>
<feature type="region of interest" description="Disordered" evidence="4">
    <location>
        <begin position="446"/>
        <end position="509"/>
    </location>
</feature>
<evidence type="ECO:0000256" key="2">
    <source>
        <dbReference type="ARBA" id="ARBA00006937"/>
    </source>
</evidence>
<dbReference type="InParanoid" id="A0A3Q3E7R9"/>
<feature type="region of interest" description="Disordered" evidence="4">
    <location>
        <begin position="532"/>
        <end position="697"/>
    </location>
</feature>
<dbReference type="SUPFAM" id="SSF56024">
    <property type="entry name" value="Phospholipase D/nuclease"/>
    <property type="match status" value="1"/>
</dbReference>
<organism evidence="6 7">
    <name type="scientific">Labrus bergylta</name>
    <name type="common">ballan wrasse</name>
    <dbReference type="NCBI Taxonomy" id="56723"/>
    <lineage>
        <taxon>Eukaryota</taxon>
        <taxon>Metazoa</taxon>
        <taxon>Chordata</taxon>
        <taxon>Craniata</taxon>
        <taxon>Vertebrata</taxon>
        <taxon>Euteleostomi</taxon>
        <taxon>Actinopterygii</taxon>
        <taxon>Neopterygii</taxon>
        <taxon>Teleostei</taxon>
        <taxon>Neoteleostei</taxon>
        <taxon>Acanthomorphata</taxon>
        <taxon>Eupercaria</taxon>
        <taxon>Labriformes</taxon>
        <taxon>Labridae</taxon>
        <taxon>Labrus</taxon>
    </lineage>
</organism>
<dbReference type="GO" id="GO:0007165">
    <property type="term" value="P:signal transduction"/>
    <property type="evidence" value="ECO:0007669"/>
    <property type="project" value="TreeGrafter"/>
</dbReference>
<dbReference type="GO" id="GO:0019901">
    <property type="term" value="F:protein kinase binding"/>
    <property type="evidence" value="ECO:0007669"/>
    <property type="project" value="TreeGrafter"/>
</dbReference>
<reference evidence="6" key="1">
    <citation type="submission" date="2025-08" db="UniProtKB">
        <authorList>
            <consortium name="Ensembl"/>
        </authorList>
    </citation>
    <scope>IDENTIFICATION</scope>
</reference>
<feature type="compositionally biased region" description="Basic and acidic residues" evidence="4">
    <location>
        <begin position="766"/>
        <end position="793"/>
    </location>
</feature>
<name>A0A3Q3E7R9_9LABR</name>
<feature type="region of interest" description="Disordered" evidence="4">
    <location>
        <begin position="756"/>
        <end position="796"/>
    </location>
</feature>
<dbReference type="InterPro" id="IPR012461">
    <property type="entry name" value="SACK1"/>
</dbReference>
<evidence type="ECO:0000256" key="3">
    <source>
        <dbReference type="ARBA" id="ARBA00022490"/>
    </source>
</evidence>
<reference evidence="6" key="2">
    <citation type="submission" date="2025-09" db="UniProtKB">
        <authorList>
            <consortium name="Ensembl"/>
        </authorList>
    </citation>
    <scope>IDENTIFICATION</scope>
</reference>
<evidence type="ECO:0000256" key="1">
    <source>
        <dbReference type="ARBA" id="ARBA00004496"/>
    </source>
</evidence>
<dbReference type="PANTHER" id="PTHR16181">
    <property type="entry name" value="PROTEIN FAM83A-RELATED"/>
    <property type="match status" value="1"/>
</dbReference>
<feature type="compositionally biased region" description="Basic and acidic residues" evidence="4">
    <location>
        <begin position="876"/>
        <end position="889"/>
    </location>
</feature>
<dbReference type="PANTHER" id="PTHR16181:SF29">
    <property type="entry name" value="PROTEIN FAM83A-RELATED"/>
    <property type="match status" value="1"/>
</dbReference>
<evidence type="ECO:0000313" key="7">
    <source>
        <dbReference type="Proteomes" id="UP000261660"/>
    </source>
</evidence>
<dbReference type="Ensembl" id="ENSLBET00000003524.1">
    <property type="protein sequence ID" value="ENSLBEP00000003352.1"/>
    <property type="gene ID" value="ENSLBEG00000002587.1"/>
</dbReference>
<feature type="compositionally biased region" description="Polar residues" evidence="4">
    <location>
        <begin position="532"/>
        <end position="548"/>
    </location>
</feature>
<dbReference type="GO" id="GO:0005737">
    <property type="term" value="C:cytoplasm"/>
    <property type="evidence" value="ECO:0007669"/>
    <property type="project" value="UniProtKB-SubCell"/>
</dbReference>
<dbReference type="Gene3D" id="3.30.870.10">
    <property type="entry name" value="Endonuclease Chain A"/>
    <property type="match status" value="1"/>
</dbReference>
<keyword evidence="7" id="KW-1185">Reference proteome</keyword>
<keyword evidence="3" id="KW-0963">Cytoplasm</keyword>
<sequence length="995" mass="109491">MALSQIQCLDDNNVNLRTHESKPEFLYCEDQRVALEALLRNGRDAFFKCLEARGLRGFLSDPELETLVGTVEPYDPDSEIFPENAEEDEPALSLHYWPELSDMSIPQMDMGWPDSESYRGVTRTTVYSQPPLEGQAHIKEVVRKMIAQAQKVIAVVMDVFTDVDIFRDLLDAGFKRRVSVYILLERSSLPHFLSMCRRANMHAGHLKHLRVRCTDGAEFYSRSSTKVRGQMGHRFMFVDGDKALSGSYRFTWMSSRLDKNLVTVITGQAVEAFDRLYRILYSTSSFVNLQQVATEPEPEPEPIPQPVAAPLPSAALARKLHNPKYALVNLGNPARNNSPQEAPKTENSKGPEEINQKGRRKSIKEAPPLHPGLANLEKVCMMAYLPTWPDPDPPKDVIGYINIRDSRKPTQVHLQRSEMFETSQAIRFSSPFSVPKEKLPEVATLRQLPGKPEEMNKLQPAQDITKAKESQVDRASVNAGPVEAKSKAETAKQNSPASGPKCESNKDKTNNFNIEKKLGTNTSNNQKVVQNTEPQRNAHTPLQSSAEISSFIPGRPTNTTTTVVNKSTEPDSLPGSITKTETQSSQVTSTQTLHTGSNKEQHTQKQNAQPHSASHTQAVHIQSQNSSAIPPNNRTATANRHVISSSVSTLSESSDHTSSSVPPLTSSSATPTLPILSSSEASPLTPTSAPPIPKPRTIQLLIKDGVTSDGKKLLDGSIAKKPESSTGSLVVQNESAIGTELETTLEKQPEIVPDLQNMGSITGTQRDAESAVKIKDDPQQKEGGTSRKNEKSDAGTTLVLKPENLTTEETKVEIVNAQEIVPNLPELKSLTTVDGKLTRQIDKEVVETKALEKAATCPELAEAPNKNGENVTDCKTNSEKAPELQKISESESAPQDTGVLETVDSTNTTHNTHSTSQGETPKTLKGKHTPLQLPDTHTPDLRSLTPDGDYDGSKLLHALQLQTEFIRAHPPRTRVRTHQTSERLPQKLATVMFLR</sequence>
<feature type="compositionally biased region" description="Low complexity" evidence="4">
    <location>
        <begin position="578"/>
        <end position="595"/>
    </location>
</feature>
<proteinExistence type="inferred from homology"/>
<feature type="compositionally biased region" description="Polar residues" evidence="4">
    <location>
        <begin position="604"/>
        <end position="638"/>
    </location>
</feature>
<comment type="similarity">
    <text evidence="2">Belongs to the FAM83 family.</text>
</comment>
<dbReference type="FunFam" id="3.30.870.10:FF:000004">
    <property type="entry name" value="protein FAM83H isoform X2"/>
    <property type="match status" value="1"/>
</dbReference>
<feature type="compositionally biased region" description="Low complexity" evidence="4">
    <location>
        <begin position="644"/>
        <end position="679"/>
    </location>
</feature>
<accession>A0A3Q3E7R9</accession>
<dbReference type="Pfam" id="PF07894">
    <property type="entry name" value="SACK1"/>
    <property type="match status" value="1"/>
</dbReference>
<dbReference type="AlphaFoldDB" id="A0A3Q3E7R9"/>